<protein>
    <submittedName>
        <fullName evidence="3">Acyltransferase</fullName>
    </submittedName>
</protein>
<evidence type="ECO:0000313" key="3">
    <source>
        <dbReference type="EMBL" id="TDD44428.1"/>
    </source>
</evidence>
<accession>A0A4R4YHS0</accession>
<dbReference type="Proteomes" id="UP000295124">
    <property type="component" value="Unassembled WGS sequence"/>
</dbReference>
<reference evidence="3 4" key="1">
    <citation type="submission" date="2019-03" db="EMBL/GenBank/DDBJ databases">
        <title>Draft genome sequences of novel Actinobacteria.</title>
        <authorList>
            <person name="Sahin N."/>
            <person name="Ay H."/>
            <person name="Saygin H."/>
        </authorList>
    </citation>
    <scope>NUCLEOTIDE SEQUENCE [LARGE SCALE GENOMIC DNA]</scope>
    <source>
        <strain evidence="3 4">JCM 13523</strain>
    </source>
</reference>
<feature type="transmembrane region" description="Helical" evidence="1">
    <location>
        <begin position="87"/>
        <end position="108"/>
    </location>
</feature>
<dbReference type="PANTHER" id="PTHR23028:SF53">
    <property type="entry name" value="ACYL_TRANSF_3 DOMAIN-CONTAINING PROTEIN"/>
    <property type="match status" value="1"/>
</dbReference>
<sequence>MALPATGQPMCHTRYLALRRFPALDGLRAIAALMVVFAHNNGPHWLQGWIGVQLFFVVSGFLITTLMLREEDRSGQISFRDFYLRRVFRILPVYFVVLAATLLVQLGRGVLTTSTPGSELPLYLFFFNEFGHGGIYGQSWSLGIEQKFYLLWPLLAFATIIAQRRAKTGLRIGITIALMTLSIATVPLTLGGDPRGWPAHYFSILIGCLVGILFHHPKGFALFRPLTRPWVASAAVVLFVGAHLSISVTANFIDRHDVFGDIPHLLPITPLYAVLVALLLLPALLADALPQRLLSFKPMVYLGERSYSIYLVHNLARLLADYLCKLVGLDITKGPLIFFVTATLAVGMAHFCYRWVELPMIEAGRRVIRRRKNDQVLAA</sequence>
<dbReference type="PANTHER" id="PTHR23028">
    <property type="entry name" value="ACETYLTRANSFERASE"/>
    <property type="match status" value="1"/>
</dbReference>
<keyword evidence="3" id="KW-0012">Acyltransferase</keyword>
<gene>
    <name evidence="3" type="ORF">E1263_40755</name>
</gene>
<comment type="caution">
    <text evidence="3">The sequence shown here is derived from an EMBL/GenBank/DDBJ whole genome shotgun (WGS) entry which is preliminary data.</text>
</comment>
<organism evidence="3 4">
    <name type="scientific">Kribbella antibiotica</name>
    <dbReference type="NCBI Taxonomy" id="190195"/>
    <lineage>
        <taxon>Bacteria</taxon>
        <taxon>Bacillati</taxon>
        <taxon>Actinomycetota</taxon>
        <taxon>Actinomycetes</taxon>
        <taxon>Propionibacteriales</taxon>
        <taxon>Kribbellaceae</taxon>
        <taxon>Kribbella</taxon>
    </lineage>
</organism>
<dbReference type="GO" id="GO:0016747">
    <property type="term" value="F:acyltransferase activity, transferring groups other than amino-acyl groups"/>
    <property type="evidence" value="ECO:0007669"/>
    <property type="project" value="InterPro"/>
</dbReference>
<feature type="transmembrane region" description="Helical" evidence="1">
    <location>
        <begin position="149"/>
        <end position="166"/>
    </location>
</feature>
<dbReference type="InterPro" id="IPR002656">
    <property type="entry name" value="Acyl_transf_3_dom"/>
</dbReference>
<feature type="transmembrane region" description="Helical" evidence="1">
    <location>
        <begin position="45"/>
        <end position="66"/>
    </location>
</feature>
<dbReference type="InterPro" id="IPR050879">
    <property type="entry name" value="Acyltransferase_3"/>
</dbReference>
<proteinExistence type="predicted"/>
<evidence type="ECO:0000256" key="1">
    <source>
        <dbReference type="SAM" id="Phobius"/>
    </source>
</evidence>
<dbReference type="GO" id="GO:0016020">
    <property type="term" value="C:membrane"/>
    <property type="evidence" value="ECO:0007669"/>
    <property type="project" value="TreeGrafter"/>
</dbReference>
<dbReference type="GO" id="GO:0000271">
    <property type="term" value="P:polysaccharide biosynthetic process"/>
    <property type="evidence" value="ECO:0007669"/>
    <property type="project" value="TreeGrafter"/>
</dbReference>
<dbReference type="EMBL" id="SMKX01000238">
    <property type="protein sequence ID" value="TDD44428.1"/>
    <property type="molecule type" value="Genomic_DNA"/>
</dbReference>
<keyword evidence="3" id="KW-0808">Transferase</keyword>
<evidence type="ECO:0000313" key="4">
    <source>
        <dbReference type="Proteomes" id="UP000295124"/>
    </source>
</evidence>
<dbReference type="RefSeq" id="WP_132177554.1">
    <property type="nucleotide sequence ID" value="NZ_SMKX01000238.1"/>
</dbReference>
<feature type="transmembrane region" description="Helical" evidence="1">
    <location>
        <begin position="229"/>
        <end position="253"/>
    </location>
</feature>
<keyword evidence="1" id="KW-0812">Transmembrane</keyword>
<dbReference type="Pfam" id="PF01757">
    <property type="entry name" value="Acyl_transf_3"/>
    <property type="match status" value="1"/>
</dbReference>
<feature type="transmembrane region" description="Helical" evidence="1">
    <location>
        <begin position="172"/>
        <end position="192"/>
    </location>
</feature>
<feature type="transmembrane region" description="Helical" evidence="1">
    <location>
        <begin position="265"/>
        <end position="286"/>
    </location>
</feature>
<evidence type="ECO:0000259" key="2">
    <source>
        <dbReference type="Pfam" id="PF01757"/>
    </source>
</evidence>
<keyword evidence="4" id="KW-1185">Reference proteome</keyword>
<keyword evidence="1" id="KW-0472">Membrane</keyword>
<feature type="domain" description="Acyltransferase 3" evidence="2">
    <location>
        <begin position="22"/>
        <end position="346"/>
    </location>
</feature>
<dbReference type="OrthoDB" id="3404679at2"/>
<dbReference type="AlphaFoldDB" id="A0A4R4YHS0"/>
<keyword evidence="1" id="KW-1133">Transmembrane helix</keyword>
<name>A0A4R4YHS0_9ACTN</name>
<feature type="transmembrane region" description="Helical" evidence="1">
    <location>
        <begin position="199"/>
        <end position="217"/>
    </location>
</feature>